<evidence type="ECO:0000256" key="2">
    <source>
        <dbReference type="SAM" id="Phobius"/>
    </source>
</evidence>
<dbReference type="PANTHER" id="PTHR38793:SF3">
    <property type="entry name" value="SMODS AND SLOG-ASSOCIATING 2TM EFFECTOR DOMAIN-CONTAINING PROTEIN"/>
    <property type="match status" value="1"/>
</dbReference>
<dbReference type="NCBIfam" id="NF033635">
    <property type="entry name" value="SLATT_fungal"/>
    <property type="match status" value="1"/>
</dbReference>
<evidence type="ECO:0000313" key="5">
    <source>
        <dbReference type="Proteomes" id="UP000288168"/>
    </source>
</evidence>
<dbReference type="Proteomes" id="UP000288168">
    <property type="component" value="Unassembled WGS sequence"/>
</dbReference>
<evidence type="ECO:0000256" key="1">
    <source>
        <dbReference type="SAM" id="MobiDB-lite"/>
    </source>
</evidence>
<dbReference type="OrthoDB" id="4472872at2759"/>
<dbReference type="PANTHER" id="PTHR38793">
    <property type="entry name" value="SLATT_FUNGAL DOMAIN-CONTAINING PROTEIN-RELATED"/>
    <property type="match status" value="1"/>
</dbReference>
<keyword evidence="2" id="KW-1133">Transmembrane helix</keyword>
<dbReference type="AlphaFoldDB" id="A0A428QIT0"/>
<reference evidence="4 5" key="1">
    <citation type="submission" date="2017-06" db="EMBL/GenBank/DDBJ databases">
        <title>Comparative genomic analysis of Ambrosia Fusariam Clade fungi.</title>
        <authorList>
            <person name="Stajich J.E."/>
            <person name="Carrillo J."/>
            <person name="Kijimoto T."/>
            <person name="Eskalen A."/>
            <person name="O'Donnell K."/>
            <person name="Kasson M."/>
        </authorList>
    </citation>
    <scope>NUCLEOTIDE SEQUENCE [LARGE SCALE GENOMIC DNA]</scope>
    <source>
        <strain evidence="4 5">NRRL62584</strain>
    </source>
</reference>
<name>A0A428QIT0_9HYPO</name>
<keyword evidence="2" id="KW-0812">Transmembrane</keyword>
<keyword evidence="5" id="KW-1185">Reference proteome</keyword>
<sequence>MPTTKSVVDFLRKVVSIYDREERGYPPPVTNPGIVPPEGPGINRSFSVATTDVAALVPSGDKLLLFRSLTGIDTVPALRANGHSVRSAPNIGIYTRVVRNERKASFRHKGFRILVSTCLAAQIIVAATLTALGAANGSHKAVTAFGAINTIIAGLLTYLKGSGLPTKLKTKKDEWKKVREYIEQREREFCLADCPLNIQEEIQIVENMYQRVSAWLETGNNPEMPQYSPPEIERPRSILSVSPSNRRYSLRPDMMTPAPIAEEKRERDQDDRRMD</sequence>
<feature type="domain" description="SMODS and SLOG-associating 2TM effector" evidence="3">
    <location>
        <begin position="96"/>
        <end position="213"/>
    </location>
</feature>
<dbReference type="EMBL" id="NKCI01000030">
    <property type="protein sequence ID" value="RSL65212.1"/>
    <property type="molecule type" value="Genomic_DNA"/>
</dbReference>
<gene>
    <name evidence="4" type="ORF">CEP54_004313</name>
</gene>
<comment type="caution">
    <text evidence="4">The sequence shown here is derived from an EMBL/GenBank/DDBJ whole genome shotgun (WGS) entry which is preliminary data.</text>
</comment>
<protein>
    <recommendedName>
        <fullName evidence="3">SMODS and SLOG-associating 2TM effector domain-containing protein</fullName>
    </recommendedName>
</protein>
<feature type="transmembrane region" description="Helical" evidence="2">
    <location>
        <begin position="111"/>
        <end position="135"/>
    </location>
</feature>
<dbReference type="Pfam" id="PF18142">
    <property type="entry name" value="SLATT_fungal"/>
    <property type="match status" value="1"/>
</dbReference>
<feature type="region of interest" description="Disordered" evidence="1">
    <location>
        <begin position="222"/>
        <end position="275"/>
    </location>
</feature>
<organism evidence="4 5">
    <name type="scientific">Fusarium duplospermum</name>
    <dbReference type="NCBI Taxonomy" id="1325734"/>
    <lineage>
        <taxon>Eukaryota</taxon>
        <taxon>Fungi</taxon>
        <taxon>Dikarya</taxon>
        <taxon>Ascomycota</taxon>
        <taxon>Pezizomycotina</taxon>
        <taxon>Sordariomycetes</taxon>
        <taxon>Hypocreomycetidae</taxon>
        <taxon>Hypocreales</taxon>
        <taxon>Nectriaceae</taxon>
        <taxon>Fusarium</taxon>
        <taxon>Fusarium solani species complex</taxon>
    </lineage>
</organism>
<feature type="transmembrane region" description="Helical" evidence="2">
    <location>
        <begin position="141"/>
        <end position="159"/>
    </location>
</feature>
<evidence type="ECO:0000259" key="3">
    <source>
        <dbReference type="Pfam" id="PF18142"/>
    </source>
</evidence>
<dbReference type="InterPro" id="IPR041622">
    <property type="entry name" value="SLATT_fungi"/>
</dbReference>
<proteinExistence type="predicted"/>
<feature type="compositionally biased region" description="Basic and acidic residues" evidence="1">
    <location>
        <begin position="261"/>
        <end position="275"/>
    </location>
</feature>
<evidence type="ECO:0000313" key="4">
    <source>
        <dbReference type="EMBL" id="RSL65212.1"/>
    </source>
</evidence>
<accession>A0A428QIT0</accession>
<keyword evidence="2" id="KW-0472">Membrane</keyword>